<evidence type="ECO:0000313" key="1">
    <source>
        <dbReference type="EMBL" id="AKS47746.1"/>
    </source>
</evidence>
<dbReference type="Proteomes" id="UP000067444">
    <property type="component" value="Chromosome"/>
</dbReference>
<name>A0A0K0Y9Z9_9RHOB</name>
<protein>
    <submittedName>
        <fullName evidence="1">Uncharacterized protein</fullName>
    </submittedName>
</protein>
<dbReference type="AlphaFoldDB" id="A0A0K0Y9Z9"/>
<reference evidence="1 2" key="1">
    <citation type="journal article" date="2015" name="Genome Announc.">
        <title>Closed Genome Sequence of Octadecabacter temperatus SB1, the First Mesophilic Species of the Genus Octadecabacter.</title>
        <authorList>
            <person name="Voget S."/>
            <person name="Billerbeck S."/>
            <person name="Simon M."/>
            <person name="Daniel R."/>
        </authorList>
    </citation>
    <scope>NUCLEOTIDE SEQUENCE [LARGE SCALE GENOMIC DNA]</scope>
    <source>
        <strain evidence="1 2">SB1</strain>
    </source>
</reference>
<keyword evidence="2" id="KW-1185">Reference proteome</keyword>
<accession>A0A0K0Y9Z9</accession>
<proteinExistence type="predicted"/>
<gene>
    <name evidence="1" type="ORF">OSB_32330</name>
</gene>
<dbReference type="EMBL" id="CP012160">
    <property type="protein sequence ID" value="AKS47746.1"/>
    <property type="molecule type" value="Genomic_DNA"/>
</dbReference>
<organism evidence="1 2">
    <name type="scientific">Octadecabacter temperatus</name>
    <dbReference type="NCBI Taxonomy" id="1458307"/>
    <lineage>
        <taxon>Bacteria</taxon>
        <taxon>Pseudomonadati</taxon>
        <taxon>Pseudomonadota</taxon>
        <taxon>Alphaproteobacteria</taxon>
        <taxon>Rhodobacterales</taxon>
        <taxon>Roseobacteraceae</taxon>
        <taxon>Octadecabacter</taxon>
    </lineage>
</organism>
<sequence>MPMEVDMFTLLADAMFTATLVNRGNDIPERLKDHPDRYVPKNKRQSSNAQFGFSPYRDLW</sequence>
<evidence type="ECO:0000313" key="2">
    <source>
        <dbReference type="Proteomes" id="UP000067444"/>
    </source>
</evidence>
<dbReference type="KEGG" id="otm:OSB_32330"/>